<evidence type="ECO:0000313" key="3">
    <source>
        <dbReference type="Proteomes" id="UP000219336"/>
    </source>
</evidence>
<gene>
    <name evidence="2" type="ORF">VTH8203_02237</name>
</gene>
<proteinExistence type="predicted"/>
<name>A0A240EJ58_9VIBR</name>
<sequence length="736" mass="80538">MKTTKLMPLTLVMASLSIQAEYNDAGTDYTLAEQQSHVWNKALEPIELVNSILCFTAQFNSVEFANQGPYLVLADESVCFDEDESADSGQSSGASNQTQLMKAVSSVVRESDSDPLLVSVWLPDMGQSDEREQAIKFKAEIHNGATDANPFGDFTFNFDFFDNFDQNTQTGGGEVKTISGLDGQIGFTLYEQGSHSANETYKQFASVVMSEDRTTGVALTGMEYSGQYGSGGQTFALAFNENRVLVQSTNGGFDDLPYKSGDFATGSQCLSRTEFSSHVHRYDLFDASTGAAVGLNSGFPIRYDTAGNGNNDSYGFVDYWGLWTESGHQFSNGDTVVKDSDGQQETLTVVTAPGRLIKNTVNLLALTELAGIDFNYWDDDVYQDSSFDQWVVNYSNQQFVKVGKLSWTDNGPSVTQLETPIVISLGDYDTLYMYSEQLGGEVKYLNGEDSITYYVQTFIDGSQQGGAALPNNGTITLTCYDNCPKGTIDDQQIAQYWGENSPFETEQGTAYQFTFSIDGVNALTLVSVTSGEAVHFDSSITSSDLESTPHHWGVRTGPMVLSSQSISNSWEIYDPNVVQEFYVWETGVNNWNRLTTVRNESGDIVSFDRPIQFSYVHTNTNDRNGDAGDYENQTFMLNYGGNGNLWGIPNIKNDEDDHYRAAFSIDDGVVMGGSNQYVIKAREIEELMKPLATSECNELSLQDPAVAVPTSVTGSADIGSMPEVTGEPAVIAGVTQ</sequence>
<protein>
    <submittedName>
        <fullName evidence="2">Uncharacterized protein</fullName>
    </submittedName>
</protein>
<keyword evidence="3" id="KW-1185">Reference proteome</keyword>
<dbReference type="RefSeq" id="WP_096993771.1">
    <property type="nucleotide sequence ID" value="NZ_JBHSII010000001.1"/>
</dbReference>
<accession>A0A240EJ58</accession>
<evidence type="ECO:0000256" key="1">
    <source>
        <dbReference type="SAM" id="SignalP"/>
    </source>
</evidence>
<feature type="chain" id="PRO_5012399218" evidence="1">
    <location>
        <begin position="21"/>
        <end position="736"/>
    </location>
</feature>
<dbReference type="AlphaFoldDB" id="A0A240EJ58"/>
<reference evidence="3" key="1">
    <citation type="submission" date="2016-06" db="EMBL/GenBank/DDBJ databases">
        <authorList>
            <person name="Rodrigo-Torres L."/>
            <person name="Arahal R.D."/>
            <person name="Lucena T."/>
        </authorList>
    </citation>
    <scope>NUCLEOTIDE SEQUENCE [LARGE SCALE GENOMIC DNA]</scope>
    <source>
        <strain evidence="3">CECT8203</strain>
    </source>
</reference>
<keyword evidence="1" id="KW-0732">Signal</keyword>
<organism evidence="2 3">
    <name type="scientific">Vibrio thalassae</name>
    <dbReference type="NCBI Taxonomy" id="1243014"/>
    <lineage>
        <taxon>Bacteria</taxon>
        <taxon>Pseudomonadati</taxon>
        <taxon>Pseudomonadota</taxon>
        <taxon>Gammaproteobacteria</taxon>
        <taxon>Vibrionales</taxon>
        <taxon>Vibrionaceae</taxon>
        <taxon>Vibrio</taxon>
    </lineage>
</organism>
<dbReference type="Proteomes" id="UP000219336">
    <property type="component" value="Unassembled WGS sequence"/>
</dbReference>
<evidence type="ECO:0000313" key="2">
    <source>
        <dbReference type="EMBL" id="SNX48616.1"/>
    </source>
</evidence>
<dbReference type="OrthoDB" id="6188149at2"/>
<feature type="signal peptide" evidence="1">
    <location>
        <begin position="1"/>
        <end position="20"/>
    </location>
</feature>
<dbReference type="EMBL" id="OANU01000030">
    <property type="protein sequence ID" value="SNX48616.1"/>
    <property type="molecule type" value="Genomic_DNA"/>
</dbReference>